<evidence type="ECO:0000259" key="8">
    <source>
        <dbReference type="PROSITE" id="PS50928"/>
    </source>
</evidence>
<evidence type="ECO:0000256" key="3">
    <source>
        <dbReference type="ARBA" id="ARBA00022475"/>
    </source>
</evidence>
<feature type="transmembrane region" description="Helical" evidence="7">
    <location>
        <begin position="142"/>
        <end position="162"/>
    </location>
</feature>
<feature type="domain" description="ABC transmembrane type-1" evidence="8">
    <location>
        <begin position="71"/>
        <end position="263"/>
    </location>
</feature>
<name>A0A917T8S1_9ACTN</name>
<dbReference type="InterPro" id="IPR035906">
    <property type="entry name" value="MetI-like_sf"/>
</dbReference>
<dbReference type="Pfam" id="PF00528">
    <property type="entry name" value="BPD_transp_1"/>
    <property type="match status" value="1"/>
</dbReference>
<sequence length="278" mass="30056">MNRTRPLTRAGQYLALLAYLLFLGYPLLWLVSISLKGARELASIHPSLIPRSLVWDNYRIALTDQGLLRSALNSVLTSVGATVIVIVVSVPAAYALTRFRNGARTAATLWILISQVFPTILIVIPLFLLLKSFGLLDSLPGLTVVYVVWTLPFALWMLMGYMASVPQEVEEAAAVDGAGRFRVVFSVVLPLLTPGIVATAMFAFISAWNEFFFALVLISTTEKRTLALTLAKYVGSEGQLQLGPLAAGSVLATVPSLVFFLFLQKRLSGGLLAGAVKG</sequence>
<evidence type="ECO:0000313" key="9">
    <source>
        <dbReference type="EMBL" id="GGM13840.1"/>
    </source>
</evidence>
<dbReference type="PANTHER" id="PTHR32243">
    <property type="entry name" value="MALTOSE TRANSPORT SYSTEM PERMEASE-RELATED"/>
    <property type="match status" value="1"/>
</dbReference>
<gene>
    <name evidence="9" type="ORF">GCM10011594_37160</name>
</gene>
<feature type="transmembrane region" description="Helical" evidence="7">
    <location>
        <begin position="75"/>
        <end position="97"/>
    </location>
</feature>
<dbReference type="CDD" id="cd06261">
    <property type="entry name" value="TM_PBP2"/>
    <property type="match status" value="1"/>
</dbReference>
<dbReference type="AlphaFoldDB" id="A0A917T8S1"/>
<reference evidence="9" key="2">
    <citation type="submission" date="2020-09" db="EMBL/GenBank/DDBJ databases">
        <authorList>
            <person name="Sun Q."/>
            <person name="Zhou Y."/>
        </authorList>
    </citation>
    <scope>NUCLEOTIDE SEQUENCE</scope>
    <source>
        <strain evidence="9">CGMCC 4.7308</strain>
    </source>
</reference>
<dbReference type="GO" id="GO:0005886">
    <property type="term" value="C:plasma membrane"/>
    <property type="evidence" value="ECO:0007669"/>
    <property type="project" value="UniProtKB-SubCell"/>
</dbReference>
<dbReference type="SUPFAM" id="SSF161098">
    <property type="entry name" value="MetI-like"/>
    <property type="match status" value="1"/>
</dbReference>
<evidence type="ECO:0000256" key="1">
    <source>
        <dbReference type="ARBA" id="ARBA00004651"/>
    </source>
</evidence>
<feature type="transmembrane region" description="Helical" evidence="7">
    <location>
        <begin position="242"/>
        <end position="263"/>
    </location>
</feature>
<dbReference type="InterPro" id="IPR050901">
    <property type="entry name" value="BP-dep_ABC_trans_perm"/>
</dbReference>
<organism evidence="9 10">
    <name type="scientific">Nakamurella endophytica</name>
    <dbReference type="NCBI Taxonomy" id="1748367"/>
    <lineage>
        <taxon>Bacteria</taxon>
        <taxon>Bacillati</taxon>
        <taxon>Actinomycetota</taxon>
        <taxon>Actinomycetes</taxon>
        <taxon>Nakamurellales</taxon>
        <taxon>Nakamurellaceae</taxon>
        <taxon>Nakamurella</taxon>
    </lineage>
</organism>
<dbReference type="RefSeq" id="WP_188944191.1">
    <property type="nucleotide sequence ID" value="NZ_BMNA01000012.1"/>
</dbReference>
<comment type="caution">
    <text evidence="9">The sequence shown here is derived from an EMBL/GenBank/DDBJ whole genome shotgun (WGS) entry which is preliminary data.</text>
</comment>
<dbReference type="Proteomes" id="UP000655208">
    <property type="component" value="Unassembled WGS sequence"/>
</dbReference>
<evidence type="ECO:0000313" key="10">
    <source>
        <dbReference type="Proteomes" id="UP000655208"/>
    </source>
</evidence>
<keyword evidence="4 7" id="KW-0812">Transmembrane</keyword>
<dbReference type="GO" id="GO:0055085">
    <property type="term" value="P:transmembrane transport"/>
    <property type="evidence" value="ECO:0007669"/>
    <property type="project" value="InterPro"/>
</dbReference>
<evidence type="ECO:0000256" key="7">
    <source>
        <dbReference type="RuleBase" id="RU363032"/>
    </source>
</evidence>
<dbReference type="PROSITE" id="PS50928">
    <property type="entry name" value="ABC_TM1"/>
    <property type="match status" value="1"/>
</dbReference>
<evidence type="ECO:0000256" key="2">
    <source>
        <dbReference type="ARBA" id="ARBA00022448"/>
    </source>
</evidence>
<proteinExistence type="inferred from homology"/>
<protein>
    <submittedName>
        <fullName evidence="9">Sugar ABC transporter permease</fullName>
    </submittedName>
</protein>
<keyword evidence="5 7" id="KW-1133">Transmembrane helix</keyword>
<dbReference type="Gene3D" id="1.10.3720.10">
    <property type="entry name" value="MetI-like"/>
    <property type="match status" value="1"/>
</dbReference>
<dbReference type="PANTHER" id="PTHR32243:SF18">
    <property type="entry name" value="INNER MEMBRANE ABC TRANSPORTER PERMEASE PROTEIN YCJP"/>
    <property type="match status" value="1"/>
</dbReference>
<comment type="similarity">
    <text evidence="7">Belongs to the binding-protein-dependent transport system permease family.</text>
</comment>
<feature type="transmembrane region" description="Helical" evidence="7">
    <location>
        <begin position="109"/>
        <end position="130"/>
    </location>
</feature>
<dbReference type="EMBL" id="BMNA01000012">
    <property type="protein sequence ID" value="GGM13840.1"/>
    <property type="molecule type" value="Genomic_DNA"/>
</dbReference>
<feature type="transmembrane region" description="Helical" evidence="7">
    <location>
        <begin position="183"/>
        <end position="208"/>
    </location>
</feature>
<keyword evidence="2 7" id="KW-0813">Transport</keyword>
<keyword evidence="6 7" id="KW-0472">Membrane</keyword>
<reference evidence="9" key="1">
    <citation type="journal article" date="2014" name="Int. J. Syst. Evol. Microbiol.">
        <title>Complete genome sequence of Corynebacterium casei LMG S-19264T (=DSM 44701T), isolated from a smear-ripened cheese.</title>
        <authorList>
            <consortium name="US DOE Joint Genome Institute (JGI-PGF)"/>
            <person name="Walter F."/>
            <person name="Albersmeier A."/>
            <person name="Kalinowski J."/>
            <person name="Ruckert C."/>
        </authorList>
    </citation>
    <scope>NUCLEOTIDE SEQUENCE</scope>
    <source>
        <strain evidence="9">CGMCC 4.7308</strain>
    </source>
</reference>
<dbReference type="InterPro" id="IPR000515">
    <property type="entry name" value="MetI-like"/>
</dbReference>
<feature type="transmembrane region" description="Helical" evidence="7">
    <location>
        <begin position="12"/>
        <end position="31"/>
    </location>
</feature>
<accession>A0A917T8S1</accession>
<evidence type="ECO:0000256" key="6">
    <source>
        <dbReference type="ARBA" id="ARBA00023136"/>
    </source>
</evidence>
<keyword evidence="3" id="KW-1003">Cell membrane</keyword>
<comment type="subcellular location">
    <subcellularLocation>
        <location evidence="1 7">Cell membrane</location>
        <topology evidence="1 7">Multi-pass membrane protein</topology>
    </subcellularLocation>
</comment>
<evidence type="ECO:0000256" key="4">
    <source>
        <dbReference type="ARBA" id="ARBA00022692"/>
    </source>
</evidence>
<evidence type="ECO:0000256" key="5">
    <source>
        <dbReference type="ARBA" id="ARBA00022989"/>
    </source>
</evidence>
<keyword evidence="10" id="KW-1185">Reference proteome</keyword>